<dbReference type="EMBL" id="LAZR01011857">
    <property type="protein sequence ID" value="KKM57059.1"/>
    <property type="molecule type" value="Genomic_DNA"/>
</dbReference>
<sequence length="65" mass="7681">MKFKKLVYPFLRKFLKLDPIPKYEEKGNKYIWGMTFVSTLVIGIREDTEIVGTFIDDLGWTHEAI</sequence>
<evidence type="ECO:0000313" key="1">
    <source>
        <dbReference type="EMBL" id="KKM57059.1"/>
    </source>
</evidence>
<proteinExistence type="predicted"/>
<reference evidence="1" key="1">
    <citation type="journal article" date="2015" name="Nature">
        <title>Complex archaea that bridge the gap between prokaryotes and eukaryotes.</title>
        <authorList>
            <person name="Spang A."/>
            <person name="Saw J.H."/>
            <person name="Jorgensen S.L."/>
            <person name="Zaremba-Niedzwiedzka K."/>
            <person name="Martijn J."/>
            <person name="Lind A.E."/>
            <person name="van Eijk R."/>
            <person name="Schleper C."/>
            <person name="Guy L."/>
            <person name="Ettema T.J."/>
        </authorList>
    </citation>
    <scope>NUCLEOTIDE SEQUENCE</scope>
</reference>
<dbReference type="AlphaFoldDB" id="A0A0F9LR20"/>
<gene>
    <name evidence="1" type="ORF">LCGC14_1551030</name>
</gene>
<organism evidence="1">
    <name type="scientific">marine sediment metagenome</name>
    <dbReference type="NCBI Taxonomy" id="412755"/>
    <lineage>
        <taxon>unclassified sequences</taxon>
        <taxon>metagenomes</taxon>
        <taxon>ecological metagenomes</taxon>
    </lineage>
</organism>
<comment type="caution">
    <text evidence="1">The sequence shown here is derived from an EMBL/GenBank/DDBJ whole genome shotgun (WGS) entry which is preliminary data.</text>
</comment>
<protein>
    <submittedName>
        <fullName evidence="1">Uncharacterized protein</fullName>
    </submittedName>
</protein>
<accession>A0A0F9LR20</accession>
<name>A0A0F9LR20_9ZZZZ</name>